<evidence type="ECO:0000256" key="11">
    <source>
        <dbReference type="PROSITE-ProRule" id="PRU00103"/>
    </source>
</evidence>
<dbReference type="AlphaFoldDB" id="A0A5J4YP03"/>
<dbReference type="InterPro" id="IPR016024">
    <property type="entry name" value="ARM-type_fold"/>
</dbReference>
<dbReference type="PROSITE" id="PS50077">
    <property type="entry name" value="HEAT_REPEAT"/>
    <property type="match status" value="1"/>
</dbReference>
<keyword evidence="7 10" id="KW-0503">Monooxygenase</keyword>
<dbReference type="FunFam" id="1.25.10.10:FF:000099">
    <property type="entry name" value="Deoxyhypusine hydroxylase"/>
    <property type="match status" value="1"/>
</dbReference>
<evidence type="ECO:0000256" key="2">
    <source>
        <dbReference type="ARBA" id="ARBA00005041"/>
    </source>
</evidence>
<keyword evidence="5 10" id="KW-0560">Oxidoreductase</keyword>
<dbReference type="Pfam" id="PF13646">
    <property type="entry name" value="HEAT_2"/>
    <property type="match status" value="2"/>
</dbReference>
<protein>
    <recommendedName>
        <fullName evidence="10">Deoxyhypusine hydroxylase</fullName>
        <shortName evidence="10">DOHH</shortName>
        <ecNumber evidence="10">1.14.99.29</ecNumber>
    </recommendedName>
    <alternativeName>
        <fullName evidence="10">Deoxyhypusine dioxygenase</fullName>
    </alternativeName>
    <alternativeName>
        <fullName evidence="10">Deoxyhypusine monooxygenase</fullName>
    </alternativeName>
</protein>
<dbReference type="InterPro" id="IPR011989">
    <property type="entry name" value="ARM-like"/>
</dbReference>
<evidence type="ECO:0000256" key="10">
    <source>
        <dbReference type="HAMAP-Rule" id="MF_03101"/>
    </source>
</evidence>
<dbReference type="SUPFAM" id="SSF48371">
    <property type="entry name" value="ARM repeat"/>
    <property type="match status" value="1"/>
</dbReference>
<dbReference type="OMA" id="LQEPCSI"/>
<dbReference type="InterPro" id="IPR021133">
    <property type="entry name" value="HEAT_type_2"/>
</dbReference>
<evidence type="ECO:0000256" key="8">
    <source>
        <dbReference type="ARBA" id="ARBA00023256"/>
    </source>
</evidence>
<dbReference type="GO" id="GO:0046872">
    <property type="term" value="F:metal ion binding"/>
    <property type="evidence" value="ECO:0007669"/>
    <property type="project" value="UniProtKB-KW"/>
</dbReference>
<evidence type="ECO:0000256" key="6">
    <source>
        <dbReference type="ARBA" id="ARBA00023004"/>
    </source>
</evidence>
<keyword evidence="3 10" id="KW-0479">Metal-binding</keyword>
<keyword evidence="4" id="KW-0677">Repeat</keyword>
<dbReference type="SUPFAM" id="SSF48431">
    <property type="entry name" value="Lipovitellin-phosvitin complex, superhelical domain"/>
    <property type="match status" value="1"/>
</dbReference>
<feature type="binding site" evidence="10">
    <location>
        <position position="256"/>
    </location>
    <ligand>
        <name>Fe cation</name>
        <dbReference type="ChEBI" id="CHEBI:24875"/>
        <label>2</label>
    </ligand>
</feature>
<organism evidence="12 13">
    <name type="scientific">Porphyridium purpureum</name>
    <name type="common">Red alga</name>
    <name type="synonym">Porphyridium cruentum</name>
    <dbReference type="NCBI Taxonomy" id="35688"/>
    <lineage>
        <taxon>Eukaryota</taxon>
        <taxon>Rhodophyta</taxon>
        <taxon>Bangiophyceae</taxon>
        <taxon>Porphyridiales</taxon>
        <taxon>Porphyridiaceae</taxon>
        <taxon>Porphyridium</taxon>
    </lineage>
</organism>
<dbReference type="GO" id="GO:0019135">
    <property type="term" value="F:deoxyhypusine monooxygenase activity"/>
    <property type="evidence" value="ECO:0007669"/>
    <property type="project" value="UniProtKB-UniRule"/>
</dbReference>
<evidence type="ECO:0000256" key="7">
    <source>
        <dbReference type="ARBA" id="ARBA00023033"/>
    </source>
</evidence>
<dbReference type="OrthoDB" id="421002at2759"/>
<evidence type="ECO:0000256" key="1">
    <source>
        <dbReference type="ARBA" id="ARBA00000068"/>
    </source>
</evidence>
<comment type="function">
    <text evidence="9">Catalyzes the hydroxylation of the N(6)-(4-aminobutyl)-L-lysine intermediate produced by deoxyhypusine synthase/DHPS on a critical lysine of the eukaryotic translation initiation factor 5A/eIF-5A. This is the second step of the post-translational modification of that lysine into an unusual amino acid residue named hypusine. Hypusination is unique to mature eIF-5A factor and is essential for its function.</text>
</comment>
<dbReference type="Proteomes" id="UP000324585">
    <property type="component" value="Unassembled WGS sequence"/>
</dbReference>
<feature type="binding site" evidence="10">
    <location>
        <position position="223"/>
    </location>
    <ligand>
        <name>Fe cation</name>
        <dbReference type="ChEBI" id="CHEBI:24875"/>
        <label>2</label>
    </ligand>
</feature>
<proteinExistence type="inferred from homology"/>
<feature type="binding site" evidence="10">
    <location>
        <position position="222"/>
    </location>
    <ligand>
        <name>Fe cation</name>
        <dbReference type="ChEBI" id="CHEBI:24875"/>
        <label>2</label>
    </ligand>
</feature>
<feature type="binding site" evidence="10">
    <location>
        <position position="57"/>
    </location>
    <ligand>
        <name>Fe cation</name>
        <dbReference type="ChEBI" id="CHEBI:24875"/>
        <label>1</label>
    </ligand>
</feature>
<evidence type="ECO:0000256" key="4">
    <source>
        <dbReference type="ARBA" id="ARBA00022737"/>
    </source>
</evidence>
<evidence type="ECO:0000313" key="12">
    <source>
        <dbReference type="EMBL" id="KAA8492680.1"/>
    </source>
</evidence>
<comment type="pathway">
    <text evidence="2 10">Protein modification; eIF5A hypusination.</text>
</comment>
<feature type="binding site" evidence="10">
    <location>
        <position position="255"/>
    </location>
    <ligand>
        <name>Fe cation</name>
        <dbReference type="ChEBI" id="CHEBI:24875"/>
        <label>2</label>
    </ligand>
</feature>
<evidence type="ECO:0000256" key="9">
    <source>
        <dbReference type="ARBA" id="ARBA00045876"/>
    </source>
</evidence>
<dbReference type="EMBL" id="VRMN01000009">
    <property type="protein sequence ID" value="KAA8492680.1"/>
    <property type="molecule type" value="Genomic_DNA"/>
</dbReference>
<gene>
    <name evidence="12" type="ORF">FVE85_8187</name>
</gene>
<evidence type="ECO:0000313" key="13">
    <source>
        <dbReference type="Proteomes" id="UP000324585"/>
    </source>
</evidence>
<comment type="cofactor">
    <cofactor evidence="10">
        <name>Fe(2+)</name>
        <dbReference type="ChEBI" id="CHEBI:29033"/>
    </cofactor>
    <text evidence="10">Binds 2 Fe(2+) ions per subunit.</text>
</comment>
<dbReference type="InterPro" id="IPR027517">
    <property type="entry name" value="Deoxyhypusine_hydroxylase"/>
</dbReference>
<evidence type="ECO:0000256" key="5">
    <source>
        <dbReference type="ARBA" id="ARBA00023002"/>
    </source>
</evidence>
<feature type="binding site" evidence="10">
    <location>
        <position position="91"/>
    </location>
    <ligand>
        <name>Fe cation</name>
        <dbReference type="ChEBI" id="CHEBI:24875"/>
        <label>1</label>
    </ligand>
</feature>
<feature type="binding site" evidence="10">
    <location>
        <position position="58"/>
    </location>
    <ligand>
        <name>Fe cation</name>
        <dbReference type="ChEBI" id="CHEBI:24875"/>
        <label>1</label>
    </ligand>
</feature>
<keyword evidence="13" id="KW-1185">Reference proteome</keyword>
<keyword evidence="8 10" id="KW-0386">Hypusine biosynthesis</keyword>
<comment type="similarity">
    <text evidence="10">Belongs to the deoxyhypusine hydroxylase family.</text>
</comment>
<sequence>MAAVESVEQLRERLLSGTADVATRMRTVFALKGLGSDEAVHVLGSALLRETSALVAHEICYVLGQMKLESAMPVLTETLKDTQRDAMVRHEAAEALGAIGAPHAAEILAQFEHDAEVVVAETCQVALERIRWLNSPQRAAFDLEYGQYRSVDPAPAIKLRDSDGALKTQACSVEELRRILMDGAESLFTRYTAMFSLRNMHSEESIKVLCDALHDPSALFRHEIAFVLGQMADARSVPALKAVLLDVNEHAMVRHEAAEALGAIASDECDALLHEFRHDPSAVVRESCLVALDISEYNNSDQMHYTDRIVNA</sequence>
<keyword evidence="6 10" id="KW-0408">Iron</keyword>
<comment type="catalytic activity">
    <reaction evidence="1 10">
        <text>[eIF5A protein]-deoxyhypusine + AH2 + O2 = [eIF5A protein]-hypusine + A + H2O</text>
        <dbReference type="Rhea" id="RHEA:14101"/>
        <dbReference type="Rhea" id="RHEA-COMP:10144"/>
        <dbReference type="Rhea" id="RHEA-COMP:12592"/>
        <dbReference type="ChEBI" id="CHEBI:13193"/>
        <dbReference type="ChEBI" id="CHEBI:15377"/>
        <dbReference type="ChEBI" id="CHEBI:15379"/>
        <dbReference type="ChEBI" id="CHEBI:17499"/>
        <dbReference type="ChEBI" id="CHEBI:82657"/>
        <dbReference type="ChEBI" id="CHEBI:91175"/>
        <dbReference type="EC" id="1.14.99.29"/>
    </reaction>
</comment>
<reference evidence="13" key="1">
    <citation type="journal article" date="2019" name="Nat. Commun.">
        <title>Expansion of phycobilisome linker gene families in mesophilic red algae.</title>
        <authorList>
            <person name="Lee J."/>
            <person name="Kim D."/>
            <person name="Bhattacharya D."/>
            <person name="Yoon H.S."/>
        </authorList>
    </citation>
    <scope>NUCLEOTIDE SEQUENCE [LARGE SCALE GENOMIC DNA]</scope>
    <source>
        <strain evidence="13">CCMP 1328</strain>
    </source>
</reference>
<dbReference type="HAMAP" id="MF_03101">
    <property type="entry name" value="Deoxyhypusine_hydroxylase"/>
    <property type="match status" value="1"/>
</dbReference>
<dbReference type="InterPro" id="IPR011030">
    <property type="entry name" value="Lipovitellin_superhlx_dom"/>
</dbReference>
<evidence type="ECO:0000256" key="3">
    <source>
        <dbReference type="ARBA" id="ARBA00022723"/>
    </source>
</evidence>
<feature type="binding site" evidence="10">
    <location>
        <position position="90"/>
    </location>
    <ligand>
        <name>Fe cation</name>
        <dbReference type="ChEBI" id="CHEBI:24875"/>
        <label>1</label>
    </ligand>
</feature>
<dbReference type="Gene3D" id="1.25.10.10">
    <property type="entry name" value="Leucine-rich Repeat Variant"/>
    <property type="match status" value="2"/>
</dbReference>
<dbReference type="PANTHER" id="PTHR12697">
    <property type="entry name" value="PBS LYASE HEAT-LIKE PROTEIN"/>
    <property type="match status" value="1"/>
</dbReference>
<dbReference type="PANTHER" id="PTHR12697:SF5">
    <property type="entry name" value="DEOXYHYPUSINE HYDROXYLASE"/>
    <property type="match status" value="1"/>
</dbReference>
<accession>A0A5J4YP03</accession>
<comment type="function">
    <text evidence="10">Catalyzes the hydroxylation of the N(6)-(4-aminobutyl)-L-lysine intermediate to form hypusine, an essential post-translational modification only found in mature eIF-5A factor.</text>
</comment>
<dbReference type="InterPro" id="IPR004155">
    <property type="entry name" value="PBS_lyase_HEAT"/>
</dbReference>
<dbReference type="EC" id="1.14.99.29" evidence="10"/>
<feature type="repeat" description="HEAT" evidence="11">
    <location>
        <begin position="71"/>
        <end position="111"/>
    </location>
</feature>
<dbReference type="SMART" id="SM00567">
    <property type="entry name" value="EZ_HEAT"/>
    <property type="match status" value="6"/>
</dbReference>
<name>A0A5J4YP03_PORPP</name>
<dbReference type="UniPathway" id="UPA00354"/>
<comment type="caution">
    <text evidence="12">The sequence shown here is derived from an EMBL/GenBank/DDBJ whole genome shotgun (WGS) entry which is preliminary data.</text>
</comment>